<proteinExistence type="predicted"/>
<reference evidence="2" key="1">
    <citation type="journal article" date="2019" name="Int. J. Syst. Evol. Microbiol.">
        <title>The Global Catalogue of Microorganisms (GCM) 10K type strain sequencing project: providing services to taxonomists for standard genome sequencing and annotation.</title>
        <authorList>
            <consortium name="The Broad Institute Genomics Platform"/>
            <consortium name="The Broad Institute Genome Sequencing Center for Infectious Disease"/>
            <person name="Wu L."/>
            <person name="Ma J."/>
        </authorList>
    </citation>
    <scope>NUCLEOTIDE SEQUENCE [LARGE SCALE GENOMIC DNA]</scope>
    <source>
        <strain evidence="2">NBRC 112502</strain>
    </source>
</reference>
<dbReference type="Pfam" id="PF11249">
    <property type="entry name" value="DUF3047"/>
    <property type="match status" value="1"/>
</dbReference>
<name>A0ABQ6A7Q4_9PROT</name>
<dbReference type="EMBL" id="BSOS01000009">
    <property type="protein sequence ID" value="GLR66134.1"/>
    <property type="molecule type" value="Genomic_DNA"/>
</dbReference>
<accession>A0ABQ6A7Q4</accession>
<protein>
    <recommendedName>
        <fullName evidence="3">DUF3047 domain-containing protein</fullName>
    </recommendedName>
</protein>
<evidence type="ECO:0000313" key="1">
    <source>
        <dbReference type="EMBL" id="GLR66134.1"/>
    </source>
</evidence>
<gene>
    <name evidence="1" type="ORF">GCM10010909_08120</name>
</gene>
<comment type="caution">
    <text evidence="1">The sequence shown here is derived from an EMBL/GenBank/DDBJ whole genome shotgun (WGS) entry which is preliminary data.</text>
</comment>
<organism evidence="1 2">
    <name type="scientific">Acidocella aquatica</name>
    <dbReference type="NCBI Taxonomy" id="1922313"/>
    <lineage>
        <taxon>Bacteria</taxon>
        <taxon>Pseudomonadati</taxon>
        <taxon>Pseudomonadota</taxon>
        <taxon>Alphaproteobacteria</taxon>
        <taxon>Acetobacterales</taxon>
        <taxon>Acidocellaceae</taxon>
        <taxon>Acidocella</taxon>
    </lineage>
</organism>
<sequence>MIDWSWKISRVYPGLDPHAKSGDDYPARVYVVAGNPFFPSTLRSLVYVWANGPVSAAHRGPNGTPFYPDPYTTQAEIVALRQGAAGAGSWVSEHRDLRTDLARAFGPGHDVIGAVAVMSDCDDAHGHGEAWYGDIHFEKRDPPDSGL</sequence>
<dbReference type="Proteomes" id="UP001156641">
    <property type="component" value="Unassembled WGS sequence"/>
</dbReference>
<dbReference type="InterPro" id="IPR021409">
    <property type="entry name" value="DUF3047"/>
</dbReference>
<evidence type="ECO:0008006" key="3">
    <source>
        <dbReference type="Google" id="ProtNLM"/>
    </source>
</evidence>
<evidence type="ECO:0000313" key="2">
    <source>
        <dbReference type="Proteomes" id="UP001156641"/>
    </source>
</evidence>
<keyword evidence="2" id="KW-1185">Reference proteome</keyword>